<dbReference type="SUPFAM" id="SSF48317">
    <property type="entry name" value="Acid phosphatase/Vanadium-dependent haloperoxidase"/>
    <property type="match status" value="1"/>
</dbReference>
<comment type="catalytic activity">
    <reaction evidence="22">
        <text>1-hexadecanoyl-2-(9Z-octadecenoyl)-sn-glycero-3-phosphate + H2O = 1-hexadecanoyl-2-(9Z-octadecenoyl)-sn-glycerol + phosphate</text>
        <dbReference type="Rhea" id="RHEA:41255"/>
        <dbReference type="ChEBI" id="CHEBI:15377"/>
        <dbReference type="ChEBI" id="CHEBI:43474"/>
        <dbReference type="ChEBI" id="CHEBI:64839"/>
        <dbReference type="ChEBI" id="CHEBI:75466"/>
    </reaction>
    <physiologicalReaction direction="left-to-right" evidence="22">
        <dbReference type="Rhea" id="RHEA:41256"/>
    </physiologicalReaction>
</comment>
<name>A0A5C6N4H5_9TELE</name>
<dbReference type="InterPro" id="IPR036938">
    <property type="entry name" value="PAP2/HPO_sf"/>
</dbReference>
<evidence type="ECO:0000256" key="9">
    <source>
        <dbReference type="ARBA" id="ARBA00004424"/>
    </source>
</evidence>
<evidence type="ECO:0000256" key="30">
    <source>
        <dbReference type="ARBA" id="ARBA00047093"/>
    </source>
</evidence>
<feature type="transmembrane region" description="Helical" evidence="37">
    <location>
        <begin position="237"/>
        <end position="256"/>
    </location>
</feature>
<feature type="transmembrane region" description="Helical" evidence="37">
    <location>
        <begin position="205"/>
        <end position="225"/>
    </location>
</feature>
<evidence type="ECO:0000256" key="10">
    <source>
        <dbReference type="ARBA" id="ARBA00005074"/>
    </source>
</evidence>
<proteinExistence type="inferred from homology"/>
<evidence type="ECO:0000256" key="17">
    <source>
        <dbReference type="ARBA" id="ARBA00022801"/>
    </source>
</evidence>
<dbReference type="SMART" id="SM00014">
    <property type="entry name" value="acidPPc"/>
    <property type="match status" value="1"/>
</dbReference>
<evidence type="ECO:0000256" key="33">
    <source>
        <dbReference type="ARBA" id="ARBA00047873"/>
    </source>
</evidence>
<comment type="catalytic activity">
    <reaction evidence="32">
        <text>N-(octanoyl)-sphing-4-enine-1-phosphate + H2O = N-octanoylsphing-4-enine + phosphate</text>
        <dbReference type="Rhea" id="RHEA:62040"/>
        <dbReference type="ChEBI" id="CHEBI:15377"/>
        <dbReference type="ChEBI" id="CHEBI:43474"/>
        <dbReference type="ChEBI" id="CHEBI:45815"/>
        <dbReference type="ChEBI" id="CHEBI:85376"/>
    </reaction>
    <physiologicalReaction direction="left-to-right" evidence="32">
        <dbReference type="Rhea" id="RHEA:62041"/>
    </physiologicalReaction>
</comment>
<comment type="catalytic activity">
    <reaction evidence="1">
        <text>1-(9Z-octadecenoyl)-sn-glycero-3-phosphate + H2O = 1-(9Z-octadecenoyl)-sn-glycerol + phosphate</text>
        <dbReference type="Rhea" id="RHEA:39835"/>
        <dbReference type="ChEBI" id="CHEBI:15377"/>
        <dbReference type="ChEBI" id="CHEBI:43474"/>
        <dbReference type="ChEBI" id="CHEBI:74544"/>
        <dbReference type="ChEBI" id="CHEBI:75757"/>
    </reaction>
    <physiologicalReaction direction="left-to-right" evidence="1">
        <dbReference type="Rhea" id="RHEA:39836"/>
    </physiologicalReaction>
</comment>
<comment type="catalytic activity">
    <reaction evidence="3">
        <text>1,2-di-(9Z-octadecenoyl)-sn-glycero-3-phosphate + H2O = 1,2-di-(9Z-octadecenoyl)-sn-glycerol + phosphate</text>
        <dbReference type="Rhea" id="RHEA:43244"/>
        <dbReference type="ChEBI" id="CHEBI:15377"/>
        <dbReference type="ChEBI" id="CHEBI:43474"/>
        <dbReference type="ChEBI" id="CHEBI:52333"/>
        <dbReference type="ChEBI" id="CHEBI:74546"/>
    </reaction>
    <physiologicalReaction direction="left-to-right" evidence="3">
        <dbReference type="Rhea" id="RHEA:43245"/>
    </physiologicalReaction>
</comment>
<evidence type="ECO:0000259" key="38">
    <source>
        <dbReference type="SMART" id="SM00014"/>
    </source>
</evidence>
<evidence type="ECO:0000256" key="37">
    <source>
        <dbReference type="SAM" id="Phobius"/>
    </source>
</evidence>
<dbReference type="EC" id="3.6.1.75" evidence="29"/>
<evidence type="ECO:0000256" key="28">
    <source>
        <dbReference type="ARBA" id="ARBA00032601"/>
    </source>
</evidence>
<evidence type="ECO:0000256" key="35">
    <source>
        <dbReference type="ARBA" id="ARBA00049314"/>
    </source>
</evidence>
<dbReference type="GO" id="GO:0006644">
    <property type="term" value="P:phospholipid metabolic process"/>
    <property type="evidence" value="ECO:0007669"/>
    <property type="project" value="UniProtKB-UniPathway"/>
</dbReference>
<sequence length="351" mass="38950">MRSRWISDACLAGTLRLVAPKNRRDHRGLCVETETRRGAIMFEASGFALVLLDFTCLILVGLPFFVLTPQHNPFKRGFFCNDESIRYPLREDTISYQLLAGVMIPFVLVVVICGECLSVHMSSVSNQSSGAKYLVCVYKAVGSFVFGAAVSQSLTDVAKYSIGRLRPNFLAVCKPVWEHINCGTGGYTENFTCTGDRFMVDESRLSFFSGHASFAMYCMLFLVLYIQARLRSEWARLLRPTIQFFLIATAVYVGLSRVSDYKHHWSDVLTGLLLGALAAVFTVFCVSNSFEQPVDPVALQDKQETHANKKTPPMESPTVVWTDPKAPTTTLSRDKEALQDPSSYTGAKAAA</sequence>
<evidence type="ECO:0000256" key="23">
    <source>
        <dbReference type="ARBA" id="ARBA00023977"/>
    </source>
</evidence>
<evidence type="ECO:0000256" key="25">
    <source>
        <dbReference type="ARBA" id="ARBA00030413"/>
    </source>
</evidence>
<gene>
    <name evidence="39" type="ORF">D4764_05G0007100</name>
</gene>
<dbReference type="PANTHER" id="PTHR10165:SF26">
    <property type="entry name" value="PHOSPHOLIPID PHOSPHATASE 1"/>
    <property type="match status" value="1"/>
</dbReference>
<dbReference type="InterPro" id="IPR043216">
    <property type="entry name" value="PAP-like"/>
</dbReference>
<protein>
    <recommendedName>
        <fullName evidence="14">Phospholipid phosphatase 1</fullName>
        <ecNumber evidence="12">3.1.3.106</ecNumber>
        <ecNumber evidence="13">3.1.3.4</ecNumber>
        <ecNumber evidence="29">3.6.1.75</ecNumber>
    </recommendedName>
    <alternativeName>
        <fullName evidence="26">Lipid phosphate phosphohydrolase 1</fullName>
    </alternativeName>
    <alternativeName>
        <fullName evidence="28">PAP2-alpha</fullName>
    </alternativeName>
    <alternativeName>
        <fullName evidence="25">Phosphatidate phosphohydrolase type 2a</fullName>
    </alternativeName>
    <alternativeName>
        <fullName evidence="27">Phosphatidic acid phosphatase 2a</fullName>
    </alternativeName>
</protein>
<dbReference type="UniPathway" id="UPA00085"/>
<dbReference type="PANTHER" id="PTHR10165">
    <property type="entry name" value="LIPID PHOSPHATE PHOSPHATASE"/>
    <property type="match status" value="1"/>
</dbReference>
<evidence type="ECO:0000313" key="39">
    <source>
        <dbReference type="EMBL" id="TWW60620.1"/>
    </source>
</evidence>
<evidence type="ECO:0000256" key="15">
    <source>
        <dbReference type="ARBA" id="ARBA00022475"/>
    </source>
</evidence>
<comment type="pathway">
    <text evidence="10">Lipid metabolism; phospholipid metabolism.</text>
</comment>
<keyword evidence="16 37" id="KW-0812">Transmembrane</keyword>
<dbReference type="GO" id="GO:0046839">
    <property type="term" value="P:phospholipid dephosphorylation"/>
    <property type="evidence" value="ECO:0007669"/>
    <property type="project" value="TreeGrafter"/>
</dbReference>
<dbReference type="GO" id="GO:0052642">
    <property type="term" value="F:lysophosphatidic acid phosphatase activity"/>
    <property type="evidence" value="ECO:0007669"/>
    <property type="project" value="UniProtKB-EC"/>
</dbReference>
<feature type="region of interest" description="Disordered" evidence="36">
    <location>
        <begin position="303"/>
        <end position="351"/>
    </location>
</feature>
<feature type="transmembrane region" description="Helical" evidence="37">
    <location>
        <begin position="46"/>
        <end position="66"/>
    </location>
</feature>
<keyword evidence="18 37" id="KW-1133">Transmembrane helix</keyword>
<comment type="catalytic activity">
    <reaction evidence="4">
        <text>a 1,2-diacyl-sn-glycero-3-phosphate + H2O = a 1,2-diacyl-sn-glycerol + phosphate</text>
        <dbReference type="Rhea" id="RHEA:27429"/>
        <dbReference type="ChEBI" id="CHEBI:15377"/>
        <dbReference type="ChEBI" id="CHEBI:17815"/>
        <dbReference type="ChEBI" id="CHEBI:43474"/>
        <dbReference type="ChEBI" id="CHEBI:58608"/>
        <dbReference type="EC" id="3.1.3.4"/>
    </reaction>
    <physiologicalReaction direction="left-to-right" evidence="4">
        <dbReference type="Rhea" id="RHEA:27430"/>
    </physiologicalReaction>
</comment>
<keyword evidence="21" id="KW-0325">Glycoprotein</keyword>
<dbReference type="Gene3D" id="1.20.144.10">
    <property type="entry name" value="Phosphatidic acid phosphatase type 2/haloperoxidase"/>
    <property type="match status" value="1"/>
</dbReference>
<dbReference type="EC" id="3.1.3.4" evidence="13"/>
<comment type="subcellular location">
    <subcellularLocation>
        <location evidence="9">Apical cell membrane</location>
        <topology evidence="9">Multi-pass membrane protein</topology>
    </subcellularLocation>
    <subcellularLocation>
        <location evidence="8">Membrane raft</location>
        <topology evidence="8">Multi-pass membrane protein</topology>
    </subcellularLocation>
    <subcellularLocation>
        <location evidence="7">Membrane</location>
        <location evidence="7">Caveola</location>
        <topology evidence="7">Multi-pass membrane protein</topology>
    </subcellularLocation>
</comment>
<evidence type="ECO:0000256" key="24">
    <source>
        <dbReference type="ARBA" id="ARBA00025707"/>
    </source>
</evidence>
<organism evidence="39 40">
    <name type="scientific">Takifugu flavidus</name>
    <name type="common">sansaifugu</name>
    <dbReference type="NCBI Taxonomy" id="433684"/>
    <lineage>
        <taxon>Eukaryota</taxon>
        <taxon>Metazoa</taxon>
        <taxon>Chordata</taxon>
        <taxon>Craniata</taxon>
        <taxon>Vertebrata</taxon>
        <taxon>Euteleostomi</taxon>
        <taxon>Actinopterygii</taxon>
        <taxon>Neopterygii</taxon>
        <taxon>Teleostei</taxon>
        <taxon>Neoteleostei</taxon>
        <taxon>Acanthomorphata</taxon>
        <taxon>Eupercaria</taxon>
        <taxon>Tetraodontiformes</taxon>
        <taxon>Tetradontoidea</taxon>
        <taxon>Tetraodontidae</taxon>
        <taxon>Takifugu</taxon>
    </lineage>
</organism>
<dbReference type="GO" id="GO:0007165">
    <property type="term" value="P:signal transduction"/>
    <property type="evidence" value="ECO:0007669"/>
    <property type="project" value="TreeGrafter"/>
</dbReference>
<evidence type="ECO:0000256" key="5">
    <source>
        <dbReference type="ARBA" id="ARBA00001472"/>
    </source>
</evidence>
<dbReference type="GO" id="GO:0008195">
    <property type="term" value="F:phosphatidate phosphatase activity"/>
    <property type="evidence" value="ECO:0007669"/>
    <property type="project" value="UniProtKB-EC"/>
</dbReference>
<evidence type="ECO:0000256" key="3">
    <source>
        <dbReference type="ARBA" id="ARBA00000980"/>
    </source>
</evidence>
<feature type="transmembrane region" description="Helical" evidence="37">
    <location>
        <begin position="268"/>
        <end position="286"/>
    </location>
</feature>
<dbReference type="GO" id="GO:0000810">
    <property type="term" value="F:diacylglycerol diphosphate phosphatase activity"/>
    <property type="evidence" value="ECO:0007669"/>
    <property type="project" value="UniProtKB-EC"/>
</dbReference>
<evidence type="ECO:0000256" key="32">
    <source>
        <dbReference type="ARBA" id="ARBA00047355"/>
    </source>
</evidence>
<evidence type="ECO:0000256" key="36">
    <source>
        <dbReference type="SAM" id="MobiDB-lite"/>
    </source>
</evidence>
<evidence type="ECO:0000256" key="19">
    <source>
        <dbReference type="ARBA" id="ARBA00023098"/>
    </source>
</evidence>
<comment type="subunit">
    <text evidence="30">Forms functional homodimers and homooligomers that are not required for substrate recognition and catalytic activity. Can also form heterooligomers with PLPP2 and PLPP3.</text>
</comment>
<evidence type="ECO:0000256" key="8">
    <source>
        <dbReference type="ARBA" id="ARBA00004314"/>
    </source>
</evidence>
<evidence type="ECO:0000256" key="18">
    <source>
        <dbReference type="ARBA" id="ARBA00022989"/>
    </source>
</evidence>
<dbReference type="InterPro" id="IPR000326">
    <property type="entry name" value="PAP2/HPO"/>
</dbReference>
<keyword evidence="19" id="KW-0443">Lipid metabolism</keyword>
<evidence type="ECO:0000256" key="20">
    <source>
        <dbReference type="ARBA" id="ARBA00023136"/>
    </source>
</evidence>
<keyword evidence="40" id="KW-1185">Reference proteome</keyword>
<comment type="catalytic activity">
    <reaction evidence="6">
        <text>1,2-dihexadecanoyl-sn-glycero-3-phosphate + H2O = 1,2-dihexadecanoyl-sn-glycerol + phosphate</text>
        <dbReference type="Rhea" id="RHEA:43236"/>
        <dbReference type="ChEBI" id="CHEBI:15377"/>
        <dbReference type="ChEBI" id="CHEBI:43474"/>
        <dbReference type="ChEBI" id="CHEBI:72859"/>
        <dbReference type="ChEBI" id="CHEBI:82929"/>
    </reaction>
    <physiologicalReaction direction="left-to-right" evidence="6">
        <dbReference type="Rhea" id="RHEA:43237"/>
    </physiologicalReaction>
</comment>
<feature type="transmembrane region" description="Helical" evidence="37">
    <location>
        <begin position="131"/>
        <end position="150"/>
    </location>
</feature>
<dbReference type="EMBL" id="RHFK02000018">
    <property type="protein sequence ID" value="TWW60620.1"/>
    <property type="molecule type" value="Genomic_DNA"/>
</dbReference>
<feature type="transmembrane region" description="Helical" evidence="37">
    <location>
        <begin position="94"/>
        <end position="119"/>
    </location>
</feature>
<evidence type="ECO:0000256" key="22">
    <source>
        <dbReference type="ARBA" id="ARBA00023681"/>
    </source>
</evidence>
<comment type="catalytic activity">
    <reaction evidence="35">
        <text>sphing-4-enine 1-phosphate + H2O = sphing-4-enine + phosphate</text>
        <dbReference type="Rhea" id="RHEA:27518"/>
        <dbReference type="ChEBI" id="CHEBI:15377"/>
        <dbReference type="ChEBI" id="CHEBI:43474"/>
        <dbReference type="ChEBI" id="CHEBI:57756"/>
        <dbReference type="ChEBI" id="CHEBI:60119"/>
    </reaction>
    <physiologicalReaction direction="left-to-right" evidence="35">
        <dbReference type="Rhea" id="RHEA:27519"/>
    </physiologicalReaction>
</comment>
<dbReference type="EC" id="3.1.3.106" evidence="12"/>
<evidence type="ECO:0000256" key="29">
    <source>
        <dbReference type="ARBA" id="ARBA00038902"/>
    </source>
</evidence>
<dbReference type="Pfam" id="PF01569">
    <property type="entry name" value="PAP2"/>
    <property type="match status" value="1"/>
</dbReference>
<evidence type="ECO:0000256" key="21">
    <source>
        <dbReference type="ARBA" id="ARBA00023180"/>
    </source>
</evidence>
<dbReference type="GO" id="GO:0005901">
    <property type="term" value="C:caveola"/>
    <property type="evidence" value="ECO:0007669"/>
    <property type="project" value="UniProtKB-SubCell"/>
</dbReference>
<keyword evidence="17" id="KW-0378">Hydrolase</keyword>
<keyword evidence="15" id="KW-1003">Cell membrane</keyword>
<comment type="caution">
    <text evidence="39">The sequence shown here is derived from an EMBL/GenBank/DDBJ whole genome shotgun (WGS) entry which is preliminary data.</text>
</comment>
<evidence type="ECO:0000256" key="7">
    <source>
        <dbReference type="ARBA" id="ARBA00004189"/>
    </source>
</evidence>
<evidence type="ECO:0000256" key="27">
    <source>
        <dbReference type="ARBA" id="ARBA00031161"/>
    </source>
</evidence>
<comment type="similarity">
    <text evidence="11">Belongs to the PA-phosphatase related phosphoesterase family.</text>
</comment>
<evidence type="ECO:0000256" key="13">
    <source>
        <dbReference type="ARBA" id="ARBA00012638"/>
    </source>
</evidence>
<feature type="domain" description="Phosphatidic acid phosphatase type 2/haloperoxidase" evidence="38">
    <location>
        <begin position="141"/>
        <end position="283"/>
    </location>
</feature>
<comment type="catalytic activity">
    <reaction evidence="23">
        <text>an N-acylsphing-4-enine 1-phosphate + H2O = an N-acylsphing-4-enine + phosphate</text>
        <dbReference type="Rhea" id="RHEA:33743"/>
        <dbReference type="ChEBI" id="CHEBI:15377"/>
        <dbReference type="ChEBI" id="CHEBI:43474"/>
        <dbReference type="ChEBI" id="CHEBI:52639"/>
        <dbReference type="ChEBI" id="CHEBI:57674"/>
    </reaction>
    <physiologicalReaction direction="left-to-right" evidence="23">
        <dbReference type="Rhea" id="RHEA:33744"/>
    </physiologicalReaction>
</comment>
<evidence type="ECO:0000256" key="2">
    <source>
        <dbReference type="ARBA" id="ARBA00000974"/>
    </source>
</evidence>
<comment type="catalytic activity">
    <reaction evidence="34">
        <text>N-(9Z-octadecenoyl)-ethanolamine phosphate + H2O = N-(9Z-octadecenoyl) ethanolamine + phosphate</text>
        <dbReference type="Rhea" id="RHEA:62160"/>
        <dbReference type="ChEBI" id="CHEBI:15377"/>
        <dbReference type="ChEBI" id="CHEBI:43474"/>
        <dbReference type="ChEBI" id="CHEBI:71466"/>
        <dbReference type="ChEBI" id="CHEBI:145465"/>
    </reaction>
    <physiologicalReaction direction="left-to-right" evidence="34">
        <dbReference type="Rhea" id="RHEA:62161"/>
    </physiologicalReaction>
</comment>
<evidence type="ECO:0000256" key="6">
    <source>
        <dbReference type="ARBA" id="ARBA00001611"/>
    </source>
</evidence>
<evidence type="ECO:0000256" key="12">
    <source>
        <dbReference type="ARBA" id="ARBA00012497"/>
    </source>
</evidence>
<comment type="pathway">
    <text evidence="24">Phospholipid metabolism.</text>
</comment>
<evidence type="ECO:0000256" key="1">
    <source>
        <dbReference type="ARBA" id="ARBA00000235"/>
    </source>
</evidence>
<comment type="catalytic activity">
    <reaction evidence="33">
        <text>a 1,2-diacyl-sn-glycerol 3-diphosphate + H2O = a 1,2-diacyl-sn-glycero-3-phosphate + phosphate + H(+)</text>
        <dbReference type="Rhea" id="RHEA:27449"/>
        <dbReference type="ChEBI" id="CHEBI:15377"/>
        <dbReference type="ChEBI" id="CHEBI:15378"/>
        <dbReference type="ChEBI" id="CHEBI:43474"/>
        <dbReference type="ChEBI" id="CHEBI:58608"/>
        <dbReference type="ChEBI" id="CHEBI:59996"/>
        <dbReference type="EC" id="3.6.1.75"/>
    </reaction>
    <physiologicalReaction direction="left-to-right" evidence="33">
        <dbReference type="Rhea" id="RHEA:27450"/>
    </physiologicalReaction>
</comment>
<evidence type="ECO:0000313" key="40">
    <source>
        <dbReference type="Proteomes" id="UP000324091"/>
    </source>
</evidence>
<dbReference type="CDD" id="cd03384">
    <property type="entry name" value="PAP2_wunen"/>
    <property type="match status" value="1"/>
</dbReference>
<evidence type="ECO:0000256" key="34">
    <source>
        <dbReference type="ARBA" id="ARBA00048010"/>
    </source>
</evidence>
<dbReference type="Proteomes" id="UP000324091">
    <property type="component" value="Chromosome 5"/>
</dbReference>
<evidence type="ECO:0000256" key="4">
    <source>
        <dbReference type="ARBA" id="ARBA00001180"/>
    </source>
</evidence>
<dbReference type="GO" id="GO:0016324">
    <property type="term" value="C:apical plasma membrane"/>
    <property type="evidence" value="ECO:0007669"/>
    <property type="project" value="UniProtKB-SubCell"/>
</dbReference>
<keyword evidence="20 37" id="KW-0472">Membrane</keyword>
<evidence type="ECO:0000256" key="26">
    <source>
        <dbReference type="ARBA" id="ARBA00030630"/>
    </source>
</evidence>
<reference evidence="39 40" key="1">
    <citation type="submission" date="2019-04" db="EMBL/GenBank/DDBJ databases">
        <title>Chromosome genome assembly for Takifugu flavidus.</title>
        <authorList>
            <person name="Xiao S."/>
        </authorList>
    </citation>
    <scope>NUCLEOTIDE SEQUENCE [LARGE SCALE GENOMIC DNA]</scope>
    <source>
        <strain evidence="39">HTHZ2018</strain>
        <tissue evidence="39">Muscle</tissue>
    </source>
</reference>
<dbReference type="AlphaFoldDB" id="A0A5C6N4H5"/>
<evidence type="ECO:0000256" key="11">
    <source>
        <dbReference type="ARBA" id="ARBA00008816"/>
    </source>
</evidence>
<comment type="catalytic activity">
    <reaction evidence="5">
        <text>a 1-acyl-sn-glycero-3-phosphate + H2O = a 1-acyl-sn-glycerol + phosphate</text>
        <dbReference type="Rhea" id="RHEA:33155"/>
        <dbReference type="ChEBI" id="CHEBI:15377"/>
        <dbReference type="ChEBI" id="CHEBI:43474"/>
        <dbReference type="ChEBI" id="CHEBI:57970"/>
        <dbReference type="ChEBI" id="CHEBI:64683"/>
        <dbReference type="EC" id="3.1.3.106"/>
    </reaction>
    <physiologicalReaction direction="left-to-right" evidence="5">
        <dbReference type="Rhea" id="RHEA:33156"/>
    </physiologicalReaction>
</comment>
<comment type="catalytic activity">
    <reaction evidence="31">
        <text>a monoacyl-sn-glycero-3-phosphate + H2O = a monoacylglycerol + phosphate</text>
        <dbReference type="Rhea" id="RHEA:46736"/>
        <dbReference type="ChEBI" id="CHEBI:15377"/>
        <dbReference type="ChEBI" id="CHEBI:17408"/>
        <dbReference type="ChEBI" id="CHEBI:43474"/>
        <dbReference type="ChEBI" id="CHEBI:77589"/>
    </reaction>
    <physiologicalReaction direction="left-to-right" evidence="31">
        <dbReference type="Rhea" id="RHEA:46737"/>
    </physiologicalReaction>
</comment>
<accession>A0A5C6N4H5</accession>
<evidence type="ECO:0000256" key="16">
    <source>
        <dbReference type="ARBA" id="ARBA00022692"/>
    </source>
</evidence>
<comment type="catalytic activity">
    <reaction evidence="2">
        <text>(9Z)-octadecenoyl-sn-glycero-3-phosphate + H2O = (9Z-octadecenoyl)-glycerol + phosphate</text>
        <dbReference type="Rhea" id="RHEA:50884"/>
        <dbReference type="ChEBI" id="CHEBI:15377"/>
        <dbReference type="ChEBI" id="CHEBI:43474"/>
        <dbReference type="ChEBI" id="CHEBI:75937"/>
        <dbReference type="ChEBI" id="CHEBI:84973"/>
    </reaction>
    <physiologicalReaction direction="left-to-right" evidence="2">
        <dbReference type="Rhea" id="RHEA:50885"/>
    </physiologicalReaction>
</comment>
<evidence type="ECO:0000256" key="14">
    <source>
        <dbReference type="ARBA" id="ARBA00021834"/>
    </source>
</evidence>
<evidence type="ECO:0000256" key="31">
    <source>
        <dbReference type="ARBA" id="ARBA00047320"/>
    </source>
</evidence>